<organism evidence="1 2">
    <name type="scientific">Candidatus Rhodobacter oscarellae</name>
    <dbReference type="NCBI Taxonomy" id="1675527"/>
    <lineage>
        <taxon>Bacteria</taxon>
        <taxon>Pseudomonadati</taxon>
        <taxon>Pseudomonadota</taxon>
        <taxon>Alphaproteobacteria</taxon>
        <taxon>Rhodobacterales</taxon>
        <taxon>Rhodobacter group</taxon>
        <taxon>Rhodobacter</taxon>
    </lineage>
</organism>
<comment type="caution">
    <text evidence="1">The sequence shown here is derived from an EMBL/GenBank/DDBJ whole genome shotgun (WGS) entry which is preliminary data.</text>
</comment>
<dbReference type="EMBL" id="LFTY01000002">
    <property type="protein sequence ID" value="KMW56377.1"/>
    <property type="molecule type" value="Genomic_DNA"/>
</dbReference>
<dbReference type="RefSeq" id="WP_152912402.1">
    <property type="nucleotide sequence ID" value="NZ_LFTY01000002.1"/>
</dbReference>
<protein>
    <submittedName>
        <fullName evidence="1">Uncharacterized protein</fullName>
    </submittedName>
</protein>
<evidence type="ECO:0000313" key="2">
    <source>
        <dbReference type="Proteomes" id="UP000037178"/>
    </source>
</evidence>
<dbReference type="STRING" id="1675527.AIOL_001329"/>
<reference evidence="1 2" key="1">
    <citation type="submission" date="2015-06" db="EMBL/GenBank/DDBJ databases">
        <title>Draft genome sequence of an Alphaproteobacteria species associated to the Mediterranean sponge Oscarella lobularis.</title>
        <authorList>
            <person name="Jourda C."/>
            <person name="Santini S."/>
            <person name="Claverie J.-M."/>
        </authorList>
    </citation>
    <scope>NUCLEOTIDE SEQUENCE [LARGE SCALE GENOMIC DNA]</scope>
    <source>
        <strain evidence="1">IGS</strain>
    </source>
</reference>
<accession>A0A0J9E120</accession>
<evidence type="ECO:0000313" key="1">
    <source>
        <dbReference type="EMBL" id="KMW56377.1"/>
    </source>
</evidence>
<dbReference type="PATRIC" id="fig|1675527.3.peg.1413"/>
<proteinExistence type="predicted"/>
<keyword evidence="2" id="KW-1185">Reference proteome</keyword>
<gene>
    <name evidence="1" type="ORF">AIOL_001329</name>
</gene>
<dbReference type="Proteomes" id="UP000037178">
    <property type="component" value="Unassembled WGS sequence"/>
</dbReference>
<name>A0A0J9E120_9RHOB</name>
<sequence>MSIPGVSGQSIDSISTSLASEVNFAQFADTLHSAAEMQMAFAERSSVTNTVIAEAQNIKDAFNKLR</sequence>
<dbReference type="AlphaFoldDB" id="A0A0J9E120"/>